<dbReference type="EMBL" id="JASMQC010000009">
    <property type="protein sequence ID" value="KAK1942688.1"/>
    <property type="molecule type" value="Genomic_DNA"/>
</dbReference>
<evidence type="ECO:0000313" key="1">
    <source>
        <dbReference type="EMBL" id="KAK1942688.1"/>
    </source>
</evidence>
<comment type="caution">
    <text evidence="1">The sequence shown here is derived from an EMBL/GenBank/DDBJ whole genome shotgun (WGS) entry which is preliminary data.</text>
</comment>
<dbReference type="Proteomes" id="UP001259832">
    <property type="component" value="Unassembled WGS sequence"/>
</dbReference>
<accession>A0AAD9GR25</accession>
<name>A0AAD9GR25_9STRA</name>
<proteinExistence type="predicted"/>
<reference evidence="1" key="1">
    <citation type="submission" date="2023-08" db="EMBL/GenBank/DDBJ databases">
        <title>Reference Genome Resource for the Citrus Pathogen Phytophthora citrophthora.</title>
        <authorList>
            <person name="Moller H."/>
            <person name="Coetzee B."/>
            <person name="Rose L.J."/>
            <person name="Van Niekerk J.M."/>
        </authorList>
    </citation>
    <scope>NUCLEOTIDE SEQUENCE</scope>
    <source>
        <strain evidence="1">STE-U-9442</strain>
    </source>
</reference>
<keyword evidence="2" id="KW-1185">Reference proteome</keyword>
<sequence>MHDDSFGTREDTLFDLASTLARSKAFLPSPPTLDEANPIEDFAYIYLYLTPEDYEIASAGGSVNAELLVTVGEKRYVLNGIIWS</sequence>
<gene>
    <name evidence="1" type="ORF">P3T76_006187</name>
</gene>
<organism evidence="1 2">
    <name type="scientific">Phytophthora citrophthora</name>
    <dbReference type="NCBI Taxonomy" id="4793"/>
    <lineage>
        <taxon>Eukaryota</taxon>
        <taxon>Sar</taxon>
        <taxon>Stramenopiles</taxon>
        <taxon>Oomycota</taxon>
        <taxon>Peronosporomycetes</taxon>
        <taxon>Peronosporales</taxon>
        <taxon>Peronosporaceae</taxon>
        <taxon>Phytophthora</taxon>
    </lineage>
</organism>
<evidence type="ECO:0000313" key="2">
    <source>
        <dbReference type="Proteomes" id="UP001259832"/>
    </source>
</evidence>
<dbReference type="AlphaFoldDB" id="A0AAD9GR25"/>
<protein>
    <submittedName>
        <fullName evidence="1">Acetyl-CoA carboxylase 1</fullName>
    </submittedName>
</protein>
<dbReference type="Gene3D" id="2.40.460.10">
    <property type="entry name" value="Biotin dependent carboxylase carboxyltransferase"/>
    <property type="match status" value="1"/>
</dbReference>